<dbReference type="PANTHER" id="PTHR31080:SF64">
    <property type="entry name" value="PLANT INVERTASE_PECTIN METHYLESTERASE INHIBITOR SUPERFAMILY PROTEIN"/>
    <property type="match status" value="1"/>
</dbReference>
<dbReference type="CDD" id="cd15798">
    <property type="entry name" value="PMEI-like_3"/>
    <property type="match status" value="1"/>
</dbReference>
<evidence type="ECO:0000259" key="3">
    <source>
        <dbReference type="SMART" id="SM00856"/>
    </source>
</evidence>
<evidence type="ECO:0000256" key="1">
    <source>
        <dbReference type="ARBA" id="ARBA00022729"/>
    </source>
</evidence>
<evidence type="ECO:0000256" key="2">
    <source>
        <dbReference type="ARBA" id="ARBA00038471"/>
    </source>
</evidence>
<dbReference type="SUPFAM" id="SSF101148">
    <property type="entry name" value="Plant invertase/pectin methylesterase inhibitor"/>
    <property type="match status" value="1"/>
</dbReference>
<evidence type="ECO:0000313" key="4">
    <source>
        <dbReference type="EMBL" id="KAJ9135744.1"/>
    </source>
</evidence>
<sequence>MDQLNMHQPRTPIPKKPLAQLILKKHTTPPKMETQTQRPLFLSLLFAALLLHLQPIATVASSDPDSQSNSTDYIRTSCSATLYPEICFTSLSRYASAVQQNPARLARVAIGLSLSRARHMASYVSNLSREADYGSDHRAAAALHDCHSNFGDAVDEIHGSLKQMQQLGAAGSSAEAFRFRMSNVQTWMSAALTDEETCTDGFDDVPEGPVKSDVCERAADVKKFTSNALALVNSYAAKEMP</sequence>
<evidence type="ECO:0000313" key="5">
    <source>
        <dbReference type="Proteomes" id="UP001174677"/>
    </source>
</evidence>
<dbReference type="InterPro" id="IPR035513">
    <property type="entry name" value="Invertase/methylesterase_inhib"/>
</dbReference>
<name>A0ABQ9KGC9_HEVBR</name>
<reference evidence="4 5" key="1">
    <citation type="journal article" date="2023" name="Plant Biotechnol. J.">
        <title>Chromosome-level wild Hevea brasiliensis genome provides new tools for genomic-assisted breeding and valuable loci to elevate rubber yield.</title>
        <authorList>
            <person name="Cheng H."/>
            <person name="Song X."/>
            <person name="Hu Y."/>
            <person name="Wu T."/>
            <person name="Yang Q."/>
            <person name="An Z."/>
            <person name="Feng S."/>
            <person name="Deng Z."/>
            <person name="Wu W."/>
            <person name="Zeng X."/>
            <person name="Tu M."/>
            <person name="Wang X."/>
            <person name="Huang H."/>
        </authorList>
    </citation>
    <scope>NUCLEOTIDE SEQUENCE [LARGE SCALE GENOMIC DNA]</scope>
    <source>
        <strain evidence="4">MT/VB/25A 57/8</strain>
    </source>
</reference>
<dbReference type="InterPro" id="IPR006501">
    <property type="entry name" value="Pectinesterase_inhib_dom"/>
</dbReference>
<dbReference type="Pfam" id="PF04043">
    <property type="entry name" value="PMEI"/>
    <property type="match status" value="1"/>
</dbReference>
<keyword evidence="5" id="KW-1185">Reference proteome</keyword>
<dbReference type="Gene3D" id="1.20.140.40">
    <property type="entry name" value="Invertase/pectin methylesterase inhibitor family protein"/>
    <property type="match status" value="1"/>
</dbReference>
<proteinExistence type="inferred from homology"/>
<feature type="domain" description="Pectinesterase inhibitor" evidence="3">
    <location>
        <begin position="69"/>
        <end position="231"/>
    </location>
</feature>
<gene>
    <name evidence="4" type="ORF">P3X46_032894</name>
</gene>
<dbReference type="Proteomes" id="UP001174677">
    <property type="component" value="Chromosome 18"/>
</dbReference>
<organism evidence="4 5">
    <name type="scientific">Hevea brasiliensis</name>
    <name type="common">Para rubber tree</name>
    <name type="synonym">Siphonia brasiliensis</name>
    <dbReference type="NCBI Taxonomy" id="3981"/>
    <lineage>
        <taxon>Eukaryota</taxon>
        <taxon>Viridiplantae</taxon>
        <taxon>Streptophyta</taxon>
        <taxon>Embryophyta</taxon>
        <taxon>Tracheophyta</taxon>
        <taxon>Spermatophyta</taxon>
        <taxon>Magnoliopsida</taxon>
        <taxon>eudicotyledons</taxon>
        <taxon>Gunneridae</taxon>
        <taxon>Pentapetalae</taxon>
        <taxon>rosids</taxon>
        <taxon>fabids</taxon>
        <taxon>Malpighiales</taxon>
        <taxon>Euphorbiaceae</taxon>
        <taxon>Crotonoideae</taxon>
        <taxon>Micrandreae</taxon>
        <taxon>Hevea</taxon>
    </lineage>
</organism>
<comment type="caution">
    <text evidence="4">The sequence shown here is derived from an EMBL/GenBank/DDBJ whole genome shotgun (WGS) entry which is preliminary data.</text>
</comment>
<keyword evidence="1" id="KW-0732">Signal</keyword>
<dbReference type="SMART" id="SM00856">
    <property type="entry name" value="PMEI"/>
    <property type="match status" value="1"/>
</dbReference>
<dbReference type="NCBIfam" id="TIGR01614">
    <property type="entry name" value="PME_inhib"/>
    <property type="match status" value="1"/>
</dbReference>
<accession>A0ABQ9KGC9</accession>
<dbReference type="EMBL" id="JARPOI010000018">
    <property type="protein sequence ID" value="KAJ9135744.1"/>
    <property type="molecule type" value="Genomic_DNA"/>
</dbReference>
<protein>
    <recommendedName>
        <fullName evidence="3">Pectinesterase inhibitor domain-containing protein</fullName>
    </recommendedName>
</protein>
<dbReference type="InterPro" id="IPR051955">
    <property type="entry name" value="PME_Inhibitor"/>
</dbReference>
<comment type="similarity">
    <text evidence="2">Belongs to the PMEI family.</text>
</comment>
<dbReference type="PANTHER" id="PTHR31080">
    <property type="entry name" value="PECTINESTERASE INHIBITOR-LIKE"/>
    <property type="match status" value="1"/>
</dbReference>